<name>A0AAJ6NWP8_9CYAN</name>
<evidence type="ECO:0000313" key="5">
    <source>
        <dbReference type="Proteomes" id="UP001223520"/>
    </source>
</evidence>
<dbReference type="InterPro" id="IPR011004">
    <property type="entry name" value="Trimer_LpxA-like_sf"/>
</dbReference>
<dbReference type="RefSeq" id="WP_281485038.1">
    <property type="nucleotide sequence ID" value="NZ_CP124543.1"/>
</dbReference>
<keyword evidence="5" id="KW-1185">Reference proteome</keyword>
<dbReference type="EC" id="2.3.1.30" evidence="4"/>
<protein>
    <submittedName>
        <fullName evidence="4">Serine O-acetyltransferase</fullName>
        <ecNumber evidence="4">2.3.1.30</ecNumber>
    </submittedName>
</protein>
<dbReference type="GO" id="GO:0009001">
    <property type="term" value="F:serine O-acetyltransferase activity"/>
    <property type="evidence" value="ECO:0007669"/>
    <property type="project" value="UniProtKB-EC"/>
</dbReference>
<evidence type="ECO:0000256" key="1">
    <source>
        <dbReference type="ARBA" id="ARBA00022679"/>
    </source>
</evidence>
<dbReference type="KEGG" id="hbq:QI031_10065"/>
<dbReference type="GO" id="GO:0043886">
    <property type="term" value="F:structural constituent of carboxysome shell"/>
    <property type="evidence" value="ECO:0007669"/>
    <property type="project" value="UniProtKB-ARBA"/>
</dbReference>
<gene>
    <name evidence="4" type="ORF">QI031_10065</name>
</gene>
<sequence>MSTPLELRVDIEETQPTTLSLWQQIKEDWIAHGRDWTKPGLRAVVVQRFGVWRMKVQPKLLRAPLSILYRMLFRKVRNTYGIELPYTVQLGRRVIIEHQGAIVIHGYCVIGDDSIIRQGVTLGNRYLDRPLDAPKLGKAVNVGAGAKIFGDITIGDHANIGANAVVLCNVPPGATAVGIPAKIVNYSQSNHQLETNELSQL</sequence>
<accession>A0AAJ6NWP8</accession>
<organism evidence="4 5">
    <name type="scientific">Halotia branconii CENA392</name>
    <dbReference type="NCBI Taxonomy" id="1539056"/>
    <lineage>
        <taxon>Bacteria</taxon>
        <taxon>Bacillati</taxon>
        <taxon>Cyanobacteriota</taxon>
        <taxon>Cyanophyceae</taxon>
        <taxon>Nostocales</taxon>
        <taxon>Nodulariaceae</taxon>
        <taxon>Halotia</taxon>
    </lineage>
</organism>
<keyword evidence="1 4" id="KW-0808">Transferase</keyword>
<evidence type="ECO:0000313" key="4">
    <source>
        <dbReference type="EMBL" id="WGV27798.1"/>
    </source>
</evidence>
<dbReference type="PROSITE" id="PS00101">
    <property type="entry name" value="HEXAPEP_TRANSFERASES"/>
    <property type="match status" value="1"/>
</dbReference>
<dbReference type="Proteomes" id="UP001223520">
    <property type="component" value="Chromosome"/>
</dbReference>
<proteinExistence type="predicted"/>
<evidence type="ECO:0000256" key="2">
    <source>
        <dbReference type="ARBA" id="ARBA00022737"/>
    </source>
</evidence>
<dbReference type="EMBL" id="CP124543">
    <property type="protein sequence ID" value="WGV27798.1"/>
    <property type="molecule type" value="Genomic_DNA"/>
</dbReference>
<dbReference type="CDD" id="cd03354">
    <property type="entry name" value="LbH_SAT"/>
    <property type="match status" value="1"/>
</dbReference>
<evidence type="ECO:0000256" key="3">
    <source>
        <dbReference type="ARBA" id="ARBA00023315"/>
    </source>
</evidence>
<keyword evidence="3 4" id="KW-0012">Acyltransferase</keyword>
<dbReference type="InterPro" id="IPR018357">
    <property type="entry name" value="Hexapep_transf_CS"/>
</dbReference>
<dbReference type="InterPro" id="IPR045304">
    <property type="entry name" value="LbH_SAT"/>
</dbReference>
<keyword evidence="2" id="KW-0677">Repeat</keyword>
<reference evidence="4 5" key="1">
    <citation type="journal article" date="2023" name="Limnol Oceanogr Lett">
        <title>Environmental adaptations by the intertidal Antarctic cyanobacterium Halotia branconii CENA392 as revealed using long-read genome sequencing.</title>
        <authorList>
            <person name="Dextro R.B."/>
            <person name="Delbaje E."/>
            <person name="Freitas P.N.N."/>
            <person name="Geraldes V."/>
            <person name="Pinto E."/>
            <person name="Long P.F."/>
            <person name="Fiore M.F."/>
        </authorList>
    </citation>
    <scope>NUCLEOTIDE SEQUENCE [LARGE SCALE GENOMIC DNA]</scope>
    <source>
        <strain evidence="4 5">CENA392</strain>
    </source>
</reference>
<dbReference type="GO" id="GO:0031470">
    <property type="term" value="C:carboxysome"/>
    <property type="evidence" value="ECO:0007669"/>
    <property type="project" value="UniProtKB-ARBA"/>
</dbReference>
<dbReference type="PANTHER" id="PTHR42811">
    <property type="entry name" value="SERINE ACETYLTRANSFERASE"/>
    <property type="match status" value="1"/>
</dbReference>
<dbReference type="SUPFAM" id="SSF51161">
    <property type="entry name" value="Trimeric LpxA-like enzymes"/>
    <property type="match status" value="1"/>
</dbReference>
<dbReference type="Gene3D" id="2.160.10.10">
    <property type="entry name" value="Hexapeptide repeat proteins"/>
    <property type="match status" value="1"/>
</dbReference>
<dbReference type="AlphaFoldDB" id="A0AAJ6NWP8"/>